<evidence type="ECO:0000256" key="1">
    <source>
        <dbReference type="SAM" id="MobiDB-lite"/>
    </source>
</evidence>
<sequence>MAVGALGGTSRDGMPRTVESRLSERWQYAGARTRVQQARMRTEAVDGAVVGEGREEPRERGDVATEEAAPDSSLRFGAVVFEVKGTAGSCWWWIRFFSDSGRSGFAGWSSGKQDKERVTRMERRLVEQ</sequence>
<evidence type="ECO:0000313" key="3">
    <source>
        <dbReference type="Proteomes" id="UP000184330"/>
    </source>
</evidence>
<reference evidence="2 3" key="1">
    <citation type="submission" date="2016-03" db="EMBL/GenBank/DDBJ databases">
        <authorList>
            <person name="Ploux O."/>
        </authorList>
    </citation>
    <scope>NUCLEOTIDE SEQUENCE [LARGE SCALE GENOMIC DNA]</scope>
    <source>
        <strain evidence="2 3">UAMH 11012</strain>
    </source>
</reference>
<feature type="region of interest" description="Disordered" evidence="1">
    <location>
        <begin position="1"/>
        <end position="21"/>
    </location>
</feature>
<keyword evidence="3" id="KW-1185">Reference proteome</keyword>
<proteinExistence type="predicted"/>
<dbReference type="AlphaFoldDB" id="A0A1L7WPE5"/>
<evidence type="ECO:0000313" key="2">
    <source>
        <dbReference type="EMBL" id="CZR54649.1"/>
    </source>
</evidence>
<protein>
    <submittedName>
        <fullName evidence="2">Uncharacterized protein</fullName>
    </submittedName>
</protein>
<gene>
    <name evidence="2" type="ORF">PAC_04533</name>
</gene>
<accession>A0A1L7WPE5</accession>
<name>A0A1L7WPE5_9HELO</name>
<dbReference type="EMBL" id="FJOG01000005">
    <property type="protein sequence ID" value="CZR54649.1"/>
    <property type="molecule type" value="Genomic_DNA"/>
</dbReference>
<dbReference type="Proteomes" id="UP000184330">
    <property type="component" value="Unassembled WGS sequence"/>
</dbReference>
<organism evidence="2 3">
    <name type="scientific">Phialocephala subalpina</name>
    <dbReference type="NCBI Taxonomy" id="576137"/>
    <lineage>
        <taxon>Eukaryota</taxon>
        <taxon>Fungi</taxon>
        <taxon>Dikarya</taxon>
        <taxon>Ascomycota</taxon>
        <taxon>Pezizomycotina</taxon>
        <taxon>Leotiomycetes</taxon>
        <taxon>Helotiales</taxon>
        <taxon>Mollisiaceae</taxon>
        <taxon>Phialocephala</taxon>
        <taxon>Phialocephala fortinii species complex</taxon>
    </lineage>
</organism>